<organism evidence="7 8">
    <name type="scientific">Bradyrhizobium vignae</name>
    <dbReference type="NCBI Taxonomy" id="1549949"/>
    <lineage>
        <taxon>Bacteria</taxon>
        <taxon>Pseudomonadati</taxon>
        <taxon>Pseudomonadota</taxon>
        <taxon>Alphaproteobacteria</taxon>
        <taxon>Hyphomicrobiales</taxon>
        <taxon>Nitrobacteraceae</taxon>
        <taxon>Bradyrhizobium</taxon>
    </lineage>
</organism>
<dbReference type="InterPro" id="IPR004603">
    <property type="entry name" value="DNA_mismatch_endonuc_vsr"/>
</dbReference>
<keyword evidence="1" id="KW-0540">Nuclease</keyword>
<evidence type="ECO:0000256" key="1">
    <source>
        <dbReference type="ARBA" id="ARBA00022722"/>
    </source>
</evidence>
<evidence type="ECO:0000313" key="8">
    <source>
        <dbReference type="Proteomes" id="UP000669317"/>
    </source>
</evidence>
<comment type="similarity">
    <text evidence="6">Belongs to the Vsr family.</text>
</comment>
<protein>
    <submittedName>
        <fullName evidence="7">DNA mismatch endonuclease Vsr</fullName>
    </submittedName>
</protein>
<dbReference type="InterPro" id="IPR011335">
    <property type="entry name" value="Restrct_endonuc-II-like"/>
</dbReference>
<evidence type="ECO:0000256" key="6">
    <source>
        <dbReference type="ARBA" id="ARBA00029466"/>
    </source>
</evidence>
<sequence>MVDVVPPDVRSRMMSGIRGKNTKPEMLLRQGLHRAGFRYKLHDRSLPGRPDMVFPRRHAVLFAHGCFWHGHNCHLFKWPATREVFWKTKIARNREVDARAEKALKAAGWRRAIVWECALRGKSRMPIEDVFGRLADWLASDSDRIELPPPGKVI</sequence>
<evidence type="ECO:0000313" key="7">
    <source>
        <dbReference type="EMBL" id="MBP0114363.1"/>
    </source>
</evidence>
<keyword evidence="2 7" id="KW-0255">Endonuclease</keyword>
<proteinExistence type="inferred from homology"/>
<evidence type="ECO:0000256" key="3">
    <source>
        <dbReference type="ARBA" id="ARBA00022763"/>
    </source>
</evidence>
<dbReference type="NCBIfam" id="TIGR00632">
    <property type="entry name" value="vsr"/>
    <property type="match status" value="1"/>
</dbReference>
<keyword evidence="4" id="KW-0378">Hydrolase</keyword>
<keyword evidence="3" id="KW-0227">DNA damage</keyword>
<dbReference type="Pfam" id="PF03852">
    <property type="entry name" value="Vsr"/>
    <property type="match status" value="1"/>
</dbReference>
<evidence type="ECO:0000256" key="2">
    <source>
        <dbReference type="ARBA" id="ARBA00022759"/>
    </source>
</evidence>
<dbReference type="CDD" id="cd00221">
    <property type="entry name" value="Vsr"/>
    <property type="match status" value="1"/>
</dbReference>
<accession>A0ABS4A1U5</accession>
<evidence type="ECO:0000256" key="4">
    <source>
        <dbReference type="ARBA" id="ARBA00022801"/>
    </source>
</evidence>
<dbReference type="GO" id="GO:0004519">
    <property type="term" value="F:endonuclease activity"/>
    <property type="evidence" value="ECO:0007669"/>
    <property type="project" value="UniProtKB-KW"/>
</dbReference>
<name>A0ABS4A1U5_9BRAD</name>
<dbReference type="SUPFAM" id="SSF52980">
    <property type="entry name" value="Restriction endonuclease-like"/>
    <property type="match status" value="1"/>
</dbReference>
<dbReference type="EMBL" id="JAGIKT010000062">
    <property type="protein sequence ID" value="MBP0114363.1"/>
    <property type="molecule type" value="Genomic_DNA"/>
</dbReference>
<gene>
    <name evidence="7" type="primary">vsr</name>
    <name evidence="7" type="ORF">JWS04_25430</name>
</gene>
<comment type="caution">
    <text evidence="7">The sequence shown here is derived from an EMBL/GenBank/DDBJ whole genome shotgun (WGS) entry which is preliminary data.</text>
</comment>
<keyword evidence="8" id="KW-1185">Reference proteome</keyword>
<dbReference type="RefSeq" id="WP_209295972.1">
    <property type="nucleotide sequence ID" value="NZ_JAGIKT010000062.1"/>
</dbReference>
<dbReference type="Proteomes" id="UP000669317">
    <property type="component" value="Unassembled WGS sequence"/>
</dbReference>
<keyword evidence="5" id="KW-0234">DNA repair</keyword>
<dbReference type="Gene3D" id="3.40.960.10">
    <property type="entry name" value="VSR Endonuclease"/>
    <property type="match status" value="1"/>
</dbReference>
<reference evidence="7 8" key="1">
    <citation type="submission" date="2021-03" db="EMBL/GenBank/DDBJ databases">
        <title>Genome Sequence of Bradyrhizobium vignae strain ISRA400.</title>
        <authorList>
            <person name="Tisa L.S."/>
            <person name="Svistoonoff S."/>
            <person name="Hocher V."/>
            <person name="Fall S."/>
            <person name="Zaiya A."/>
            <person name="Naing D."/>
            <person name="Niang N."/>
            <person name="Diouf A."/>
            <person name="Dasylva M.C."/>
            <person name="Toure O."/>
            <person name="Gueye M."/>
            <person name="Gully D."/>
            <person name="Tisseyre P."/>
            <person name="Simpson S."/>
            <person name="Morris K."/>
            <person name="Thomas W.K."/>
        </authorList>
    </citation>
    <scope>NUCLEOTIDE SEQUENCE [LARGE SCALE GENOMIC DNA]</scope>
    <source>
        <strain evidence="7 8">ISRA400</strain>
    </source>
</reference>
<evidence type="ECO:0000256" key="5">
    <source>
        <dbReference type="ARBA" id="ARBA00023204"/>
    </source>
</evidence>